<dbReference type="PANTHER" id="PTHR23330">
    <property type="entry name" value="P300 TRANSCRIPTIONAL COFACTOR JMY-RELATED"/>
    <property type="match status" value="1"/>
</dbReference>
<evidence type="ECO:0000313" key="2">
    <source>
        <dbReference type="EMBL" id="CAJ0955442.1"/>
    </source>
</evidence>
<name>A0ABN9M2Z5_9NEOB</name>
<dbReference type="Proteomes" id="UP001176940">
    <property type="component" value="Unassembled WGS sequence"/>
</dbReference>
<organism evidence="2 3">
    <name type="scientific">Ranitomeya imitator</name>
    <name type="common">mimic poison frog</name>
    <dbReference type="NCBI Taxonomy" id="111125"/>
    <lineage>
        <taxon>Eukaryota</taxon>
        <taxon>Metazoa</taxon>
        <taxon>Chordata</taxon>
        <taxon>Craniata</taxon>
        <taxon>Vertebrata</taxon>
        <taxon>Euteleostomi</taxon>
        <taxon>Amphibia</taxon>
        <taxon>Batrachia</taxon>
        <taxon>Anura</taxon>
        <taxon>Neobatrachia</taxon>
        <taxon>Hyloidea</taxon>
        <taxon>Dendrobatidae</taxon>
        <taxon>Dendrobatinae</taxon>
        <taxon>Ranitomeya</taxon>
    </lineage>
</organism>
<comment type="caution">
    <text evidence="2">The sequence shown here is derived from an EMBL/GenBank/DDBJ whole genome shotgun (WGS) entry which is preliminary data.</text>
</comment>
<feature type="region of interest" description="Disordered" evidence="1">
    <location>
        <begin position="94"/>
        <end position="128"/>
    </location>
</feature>
<gene>
    <name evidence="2" type="ORF">RIMI_LOCUS15150969</name>
</gene>
<accession>A0ABN9M2Z5</accession>
<sequence length="128" mass="14517">MASIRPPKAPPVKQEGPVQITLKDLLNVKLRRTNDHMDKQMKALVSRQSFPLITVSELQGVKLKIASKMPPKCLTNVFKEKLKSPLDVRQRLRKVNMERSPGGTPLYDRENKENGTGLTPKPLNFHHT</sequence>
<proteinExistence type="predicted"/>
<protein>
    <submittedName>
        <fullName evidence="2">Uncharacterized protein</fullName>
    </submittedName>
</protein>
<evidence type="ECO:0000313" key="3">
    <source>
        <dbReference type="Proteomes" id="UP001176940"/>
    </source>
</evidence>
<keyword evidence="3" id="KW-1185">Reference proteome</keyword>
<dbReference type="PANTHER" id="PTHR23330:SF9">
    <property type="entry name" value="PROLINE-RICH PROTEIN 11"/>
    <property type="match status" value="1"/>
</dbReference>
<evidence type="ECO:0000256" key="1">
    <source>
        <dbReference type="SAM" id="MobiDB-lite"/>
    </source>
</evidence>
<dbReference type="EMBL" id="CAUEEQ010040261">
    <property type="protein sequence ID" value="CAJ0955442.1"/>
    <property type="molecule type" value="Genomic_DNA"/>
</dbReference>
<reference evidence="2" key="1">
    <citation type="submission" date="2023-07" db="EMBL/GenBank/DDBJ databases">
        <authorList>
            <person name="Stuckert A."/>
        </authorList>
    </citation>
    <scope>NUCLEOTIDE SEQUENCE</scope>
</reference>